<dbReference type="Proteomes" id="UP000249402">
    <property type="component" value="Unassembled WGS sequence"/>
</dbReference>
<sequence length="124" mass="13843">MRDLSYRPLRKARLAVVSAGRMQRPGRMQRGSRGKGLWNANAGHGATTGGADAVRNLRHEKKKEKNKDPRKAGELALQPQADQVRRRGWWREGGRLGVSRKRADALHLKSEAWTNSHPSVSDAT</sequence>
<feature type="region of interest" description="Disordered" evidence="1">
    <location>
        <begin position="17"/>
        <end position="101"/>
    </location>
</feature>
<evidence type="ECO:0000256" key="1">
    <source>
        <dbReference type="SAM" id="MobiDB-lite"/>
    </source>
</evidence>
<accession>A0A395GZM5</accession>
<dbReference type="GeneID" id="37218392"/>
<reference evidence="2 3" key="1">
    <citation type="submission" date="2018-02" db="EMBL/GenBank/DDBJ databases">
        <title>The genomes of Aspergillus section Nigri reveals drivers in fungal speciation.</title>
        <authorList>
            <consortium name="DOE Joint Genome Institute"/>
            <person name="Vesth T.C."/>
            <person name="Nybo J."/>
            <person name="Theobald S."/>
            <person name="Brandl J."/>
            <person name="Frisvad J.C."/>
            <person name="Nielsen K.F."/>
            <person name="Lyhne E.K."/>
            <person name="Kogle M.E."/>
            <person name="Kuo A."/>
            <person name="Riley R."/>
            <person name="Clum A."/>
            <person name="Nolan M."/>
            <person name="Lipzen A."/>
            <person name="Salamov A."/>
            <person name="Henrissat B."/>
            <person name="Wiebenga A."/>
            <person name="De vries R.P."/>
            <person name="Grigoriev I.V."/>
            <person name="Mortensen U.H."/>
            <person name="Andersen M.R."/>
            <person name="Baker S.E."/>
        </authorList>
    </citation>
    <scope>NUCLEOTIDE SEQUENCE [LARGE SCALE GENOMIC DNA]</scope>
    <source>
        <strain evidence="2 3">CBS 121593</strain>
    </source>
</reference>
<organism evidence="2 3">
    <name type="scientific">Aspergillus ibericus CBS 121593</name>
    <dbReference type="NCBI Taxonomy" id="1448316"/>
    <lineage>
        <taxon>Eukaryota</taxon>
        <taxon>Fungi</taxon>
        <taxon>Dikarya</taxon>
        <taxon>Ascomycota</taxon>
        <taxon>Pezizomycotina</taxon>
        <taxon>Eurotiomycetes</taxon>
        <taxon>Eurotiomycetidae</taxon>
        <taxon>Eurotiales</taxon>
        <taxon>Aspergillaceae</taxon>
        <taxon>Aspergillus</taxon>
        <taxon>Aspergillus subgen. Circumdati</taxon>
    </lineage>
</organism>
<evidence type="ECO:0000313" key="2">
    <source>
        <dbReference type="EMBL" id="RAK99483.1"/>
    </source>
</evidence>
<name>A0A395GZM5_9EURO</name>
<feature type="compositionally biased region" description="Low complexity" evidence="1">
    <location>
        <begin position="20"/>
        <end position="31"/>
    </location>
</feature>
<dbReference type="EMBL" id="KZ824446">
    <property type="protein sequence ID" value="RAK99483.1"/>
    <property type="molecule type" value="Genomic_DNA"/>
</dbReference>
<feature type="compositionally biased region" description="Basic and acidic residues" evidence="1">
    <location>
        <begin position="83"/>
        <end position="94"/>
    </location>
</feature>
<protein>
    <submittedName>
        <fullName evidence="2">Uncharacterized protein</fullName>
    </submittedName>
</protein>
<gene>
    <name evidence="2" type="ORF">BO80DRAFT_124968</name>
</gene>
<dbReference type="RefSeq" id="XP_025573811.1">
    <property type="nucleotide sequence ID" value="XM_025713527.1"/>
</dbReference>
<evidence type="ECO:0000313" key="3">
    <source>
        <dbReference type="Proteomes" id="UP000249402"/>
    </source>
</evidence>
<feature type="compositionally biased region" description="Low complexity" evidence="1">
    <location>
        <begin position="39"/>
        <end position="51"/>
    </location>
</feature>
<proteinExistence type="predicted"/>
<feature type="compositionally biased region" description="Basic and acidic residues" evidence="1">
    <location>
        <begin position="63"/>
        <end position="73"/>
    </location>
</feature>
<keyword evidence="3" id="KW-1185">Reference proteome</keyword>
<dbReference type="AlphaFoldDB" id="A0A395GZM5"/>
<dbReference type="VEuPathDB" id="FungiDB:BO80DRAFT_124968"/>